<dbReference type="AlphaFoldDB" id="A0A0D9QCU5"/>
<dbReference type="InterPro" id="IPR019111">
    <property type="entry name" value="PRESA_N"/>
</dbReference>
<dbReference type="EMBL" id="KQ001791">
    <property type="protein sequence ID" value="KJP84799.1"/>
    <property type="molecule type" value="Genomic_DNA"/>
</dbReference>
<evidence type="ECO:0000256" key="1">
    <source>
        <dbReference type="SAM" id="MobiDB-lite"/>
    </source>
</evidence>
<evidence type="ECO:0000313" key="4">
    <source>
        <dbReference type="EMBL" id="KJP84799.1"/>
    </source>
</evidence>
<dbReference type="Gene3D" id="6.10.280.180">
    <property type="entry name" value="Plasmodium RESA, N-terminal helical domain"/>
    <property type="match status" value="1"/>
</dbReference>
<keyword evidence="2" id="KW-0472">Membrane</keyword>
<keyword evidence="5" id="KW-1185">Reference proteome</keyword>
<keyword evidence="2" id="KW-1133">Transmembrane helix</keyword>
<feature type="domain" description="Plasmodium RESA N-terminal" evidence="3">
    <location>
        <begin position="164"/>
        <end position="282"/>
    </location>
</feature>
<dbReference type="OMA" id="QECINIF"/>
<dbReference type="VEuPathDB" id="PlasmoDB:AK88_05571"/>
<feature type="transmembrane region" description="Helical" evidence="2">
    <location>
        <begin position="45"/>
        <end position="64"/>
    </location>
</feature>
<sequence length="299" mass="34584">MAFFNESNSASADRCSAKNNRRNEKSATATGAGKKSSGGFNFRRFFVPSCSLALLVVAIYMLLLEITPLDKKVMTQIQARNLSESNENGYFRKGNSYTNASSSDSESNYNLLSGYDTMDLGENEKEHDLDSHPTVGVKYADESDLYNVEMPVFNPPQMDLTKDMMKEKLNELINNMEEVPTKDDVANLWTLGYSLEEEEFYDFLIEIFEYYNELKETHNVDSEHANAQWSKLFFNLHDLLKQKEDYYVQLYLDFIMNSTFTKQECINIFNNCRKELADFRQQLLTISKSQLHENMVQEN</sequence>
<feature type="compositionally biased region" description="Polar residues" evidence="1">
    <location>
        <begin position="1"/>
        <end position="11"/>
    </location>
</feature>
<reference evidence="4 5" key="1">
    <citation type="submission" date="2014-03" db="EMBL/GenBank/DDBJ databases">
        <title>The Genome Sequence of Plasmodium fragile nilgiri.</title>
        <authorList>
            <consortium name="The Broad Institute Genomics Platform"/>
            <consortium name="The Broad Institute Genome Sequencing Center for Infectious Disease"/>
            <person name="Neafsey D."/>
            <person name="Duraisingh M."/>
            <person name="Young S.K."/>
            <person name="Zeng Q."/>
            <person name="Gargeya S."/>
            <person name="Abouelleil A."/>
            <person name="Alvarado L."/>
            <person name="Chapman S.B."/>
            <person name="Gainer-Dewar J."/>
            <person name="Goldberg J."/>
            <person name="Griggs A."/>
            <person name="Gujja S."/>
            <person name="Hansen M."/>
            <person name="Howarth C."/>
            <person name="Imamovic A."/>
            <person name="Larimer J."/>
            <person name="Pearson M."/>
            <person name="Poon T.W."/>
            <person name="Priest M."/>
            <person name="Roberts A."/>
            <person name="Saif S."/>
            <person name="Shea T."/>
            <person name="Sykes S."/>
            <person name="Wortman J."/>
            <person name="Nusbaum C."/>
            <person name="Birren B."/>
        </authorList>
    </citation>
    <scope>NUCLEOTIDE SEQUENCE [LARGE SCALE GENOMIC DNA]</scope>
    <source>
        <strain evidence="5">nilgiri</strain>
    </source>
</reference>
<evidence type="ECO:0000313" key="5">
    <source>
        <dbReference type="Proteomes" id="UP000054561"/>
    </source>
</evidence>
<dbReference type="Proteomes" id="UP000054561">
    <property type="component" value="Unassembled WGS sequence"/>
</dbReference>
<protein>
    <recommendedName>
        <fullName evidence="3">Plasmodium RESA N-terminal domain-containing protein</fullName>
    </recommendedName>
</protein>
<name>A0A0D9QCU5_PLAFR</name>
<evidence type="ECO:0000256" key="2">
    <source>
        <dbReference type="SAM" id="Phobius"/>
    </source>
</evidence>
<dbReference type="OrthoDB" id="376477at2759"/>
<dbReference type="RefSeq" id="XP_012338596.1">
    <property type="nucleotide sequence ID" value="XM_012483173.1"/>
</dbReference>
<dbReference type="GeneID" id="24270885"/>
<keyword evidence="2" id="KW-0812">Transmembrane</keyword>
<evidence type="ECO:0000259" key="3">
    <source>
        <dbReference type="Pfam" id="PF09687"/>
    </source>
</evidence>
<dbReference type="Pfam" id="PF09687">
    <property type="entry name" value="PRESAN"/>
    <property type="match status" value="1"/>
</dbReference>
<feature type="region of interest" description="Disordered" evidence="1">
    <location>
        <begin position="1"/>
        <end position="36"/>
    </location>
</feature>
<dbReference type="InterPro" id="IPR044885">
    <property type="entry name" value="PRESA_N_sf"/>
</dbReference>
<gene>
    <name evidence="4" type="ORF">AK88_05571</name>
</gene>
<organism evidence="4 5">
    <name type="scientific">Plasmodium fragile</name>
    <dbReference type="NCBI Taxonomy" id="5857"/>
    <lineage>
        <taxon>Eukaryota</taxon>
        <taxon>Sar</taxon>
        <taxon>Alveolata</taxon>
        <taxon>Apicomplexa</taxon>
        <taxon>Aconoidasida</taxon>
        <taxon>Haemosporida</taxon>
        <taxon>Plasmodiidae</taxon>
        <taxon>Plasmodium</taxon>
        <taxon>Plasmodium (Plasmodium)</taxon>
    </lineage>
</organism>
<accession>A0A0D9QCU5</accession>
<proteinExistence type="predicted"/>
<dbReference type="NCBIfam" id="TIGR01639">
    <property type="entry name" value="P_fal_TIGR01639"/>
    <property type="match status" value="1"/>
</dbReference>
<dbReference type="InterPro" id="IPR006526">
    <property type="entry name" value="Export_prot_PHISTa/b/c"/>
</dbReference>